<geneLocation type="plasmid" evidence="3"/>
<keyword evidence="1" id="KW-0812">Transmembrane</keyword>
<keyword evidence="1" id="KW-0472">Membrane</keyword>
<proteinExistence type="predicted"/>
<dbReference type="BioCyc" id="JESP1508404:G14D9-13389-MONOMER"/>
<keyword evidence="3" id="KW-1185">Reference proteome</keyword>
<dbReference type="KEGG" id="jeo:JMA_41050"/>
<reference evidence="2 3" key="1">
    <citation type="submission" date="2014-08" db="EMBL/GenBank/DDBJ databases">
        <title>Complete genome of a marine bacteria Jeotgalibacillus malaysiensis.</title>
        <authorList>
            <person name="Yaakop A.S."/>
            <person name="Chan K.-G."/>
            <person name="Goh K.M."/>
        </authorList>
    </citation>
    <scope>NUCLEOTIDE SEQUENCE [LARGE SCALE GENOMIC DNA]</scope>
    <source>
        <strain evidence="2 3">D5</strain>
        <plasmid evidence="3">Plasmid</plasmid>
    </source>
</reference>
<name>A0A0B5AY21_9BACL</name>
<protein>
    <submittedName>
        <fullName evidence="2">Uncharacterized protein</fullName>
    </submittedName>
</protein>
<dbReference type="AlphaFoldDB" id="A0A0B5AY21"/>
<dbReference type="EMBL" id="CP009417">
    <property type="protein sequence ID" value="AJD93423.1"/>
    <property type="molecule type" value="Genomic_DNA"/>
</dbReference>
<dbReference type="Proteomes" id="UP000031449">
    <property type="component" value="Plasmid unnamed"/>
</dbReference>
<gene>
    <name evidence="2" type="ORF">JMA_41050</name>
</gene>
<organism evidence="2 3">
    <name type="scientific">Jeotgalibacillus malaysiensis</name>
    <dbReference type="NCBI Taxonomy" id="1508404"/>
    <lineage>
        <taxon>Bacteria</taxon>
        <taxon>Bacillati</taxon>
        <taxon>Bacillota</taxon>
        <taxon>Bacilli</taxon>
        <taxon>Bacillales</taxon>
        <taxon>Caryophanaceae</taxon>
        <taxon>Jeotgalibacillus</taxon>
    </lineage>
</organism>
<accession>A0A0B5AY21</accession>
<evidence type="ECO:0000313" key="3">
    <source>
        <dbReference type="Proteomes" id="UP000031449"/>
    </source>
</evidence>
<dbReference type="HOGENOM" id="CLU_2493745_0_0_9"/>
<evidence type="ECO:0000313" key="2">
    <source>
        <dbReference type="EMBL" id="AJD93423.1"/>
    </source>
</evidence>
<keyword evidence="1" id="KW-1133">Transmembrane helix</keyword>
<feature type="transmembrane region" description="Helical" evidence="1">
    <location>
        <begin position="33"/>
        <end position="51"/>
    </location>
</feature>
<evidence type="ECO:0000256" key="1">
    <source>
        <dbReference type="SAM" id="Phobius"/>
    </source>
</evidence>
<keyword evidence="2" id="KW-0614">Plasmid</keyword>
<sequence length="86" mass="9633">MNKTIESILATGAFFILIRLCMFEATFDTAFGEILFHLALVVVSMGFGVFYDKVKPFEWQEEDCGYCGTANDPNVICTDCFNNIGK</sequence>